<evidence type="ECO:0000313" key="4">
    <source>
        <dbReference type="Proteomes" id="UP000800041"/>
    </source>
</evidence>
<feature type="coiled-coil region" evidence="1">
    <location>
        <begin position="249"/>
        <end position="276"/>
    </location>
</feature>
<reference evidence="3" key="1">
    <citation type="journal article" date="2020" name="Stud. Mycol.">
        <title>101 Dothideomycetes genomes: a test case for predicting lifestyles and emergence of pathogens.</title>
        <authorList>
            <person name="Haridas S."/>
            <person name="Albert R."/>
            <person name="Binder M."/>
            <person name="Bloem J."/>
            <person name="Labutti K."/>
            <person name="Salamov A."/>
            <person name="Andreopoulos B."/>
            <person name="Baker S."/>
            <person name="Barry K."/>
            <person name="Bills G."/>
            <person name="Bluhm B."/>
            <person name="Cannon C."/>
            <person name="Castanera R."/>
            <person name="Culley D."/>
            <person name="Daum C."/>
            <person name="Ezra D."/>
            <person name="Gonzalez J."/>
            <person name="Henrissat B."/>
            <person name="Kuo A."/>
            <person name="Liang C."/>
            <person name="Lipzen A."/>
            <person name="Lutzoni F."/>
            <person name="Magnuson J."/>
            <person name="Mondo S."/>
            <person name="Nolan M."/>
            <person name="Ohm R."/>
            <person name="Pangilinan J."/>
            <person name="Park H.-J."/>
            <person name="Ramirez L."/>
            <person name="Alfaro M."/>
            <person name="Sun H."/>
            <person name="Tritt A."/>
            <person name="Yoshinaga Y."/>
            <person name="Zwiers L.-H."/>
            <person name="Turgeon B."/>
            <person name="Goodwin S."/>
            <person name="Spatafora J."/>
            <person name="Crous P."/>
            <person name="Grigoriev I."/>
        </authorList>
    </citation>
    <scope>NUCLEOTIDE SEQUENCE</scope>
    <source>
        <strain evidence="3">CBS 113979</strain>
    </source>
</reference>
<feature type="region of interest" description="Disordered" evidence="2">
    <location>
        <begin position="1"/>
        <end position="44"/>
    </location>
</feature>
<keyword evidence="4" id="KW-1185">Reference proteome</keyword>
<feature type="compositionally biased region" description="Basic and acidic residues" evidence="2">
    <location>
        <begin position="20"/>
        <end position="30"/>
    </location>
</feature>
<gene>
    <name evidence="3" type="ORF">K402DRAFT_348670</name>
</gene>
<dbReference type="EMBL" id="ML977142">
    <property type="protein sequence ID" value="KAF1990501.1"/>
    <property type="molecule type" value="Genomic_DNA"/>
</dbReference>
<evidence type="ECO:0000256" key="2">
    <source>
        <dbReference type="SAM" id="MobiDB-lite"/>
    </source>
</evidence>
<protein>
    <submittedName>
        <fullName evidence="3">Uncharacterized protein</fullName>
    </submittedName>
</protein>
<organism evidence="3 4">
    <name type="scientific">Aulographum hederae CBS 113979</name>
    <dbReference type="NCBI Taxonomy" id="1176131"/>
    <lineage>
        <taxon>Eukaryota</taxon>
        <taxon>Fungi</taxon>
        <taxon>Dikarya</taxon>
        <taxon>Ascomycota</taxon>
        <taxon>Pezizomycotina</taxon>
        <taxon>Dothideomycetes</taxon>
        <taxon>Pleosporomycetidae</taxon>
        <taxon>Aulographales</taxon>
        <taxon>Aulographaceae</taxon>
    </lineage>
</organism>
<evidence type="ECO:0000313" key="3">
    <source>
        <dbReference type="EMBL" id="KAF1990501.1"/>
    </source>
</evidence>
<accession>A0A6G1HBB1</accession>
<sequence length="318" mass="36151">MGWFWGPSPPADPTKSLDPSLREFLDRETPPEPPPSKRTKAATAMEELKAAEAARASPDGRNAAGVPAQSLYQDGRFADIWKTYTPLTAIQAETKNDQERLRDLIDDWEDTKIKVAQTARENCSFEEMAQNECFKHGPLSSKMTMCLAERRAMNRCYEMQMKFLRALGYLNVAGDEEAGNEVQMHAYALYHKMLDQEKLRKDAKKRGEPEPELAPVMSRQNLQKVLPAGVPYSAAEEMEILESVTQVRRERYQSDVNKMTVEERELELRLIAAEARQSAAIAARYVGLQEEQKEKRQARAEAGKSTFGDKVFKMWGRE</sequence>
<dbReference type="AlphaFoldDB" id="A0A6G1HBB1"/>
<dbReference type="Proteomes" id="UP000800041">
    <property type="component" value="Unassembled WGS sequence"/>
</dbReference>
<evidence type="ECO:0000256" key="1">
    <source>
        <dbReference type="SAM" id="Coils"/>
    </source>
</evidence>
<proteinExistence type="predicted"/>
<name>A0A6G1HBB1_9PEZI</name>
<dbReference type="OrthoDB" id="2103031at2759"/>
<keyword evidence="1" id="KW-0175">Coiled coil</keyword>